<evidence type="ECO:0000256" key="8">
    <source>
        <dbReference type="SAM" id="MobiDB-lite"/>
    </source>
</evidence>
<dbReference type="OrthoDB" id="1711136at2759"/>
<dbReference type="Gene3D" id="3.30.40.10">
    <property type="entry name" value="Zinc/RING finger domain, C3HC4 (zinc finger)"/>
    <property type="match status" value="1"/>
</dbReference>
<dbReference type="Pfam" id="PF00653">
    <property type="entry name" value="BIR"/>
    <property type="match status" value="1"/>
</dbReference>
<dbReference type="FunFam" id="1.10.1170.10:FF:000002">
    <property type="entry name" value="Baculoviral IAP repeat containing 7"/>
    <property type="match status" value="1"/>
</dbReference>
<name>A0A8B6E3U6_MYTGA</name>
<dbReference type="GO" id="GO:0005634">
    <property type="term" value="C:nucleus"/>
    <property type="evidence" value="ECO:0007669"/>
    <property type="project" value="UniProtKB-SubCell"/>
</dbReference>
<dbReference type="Gene3D" id="1.10.1170.10">
    <property type="entry name" value="Inhibitor Of Apoptosis Protein (2mihbC-IAP-1), Chain A"/>
    <property type="match status" value="2"/>
</dbReference>
<evidence type="ECO:0000256" key="1">
    <source>
        <dbReference type="ARBA" id="ARBA00004123"/>
    </source>
</evidence>
<dbReference type="InterPro" id="IPR050784">
    <property type="entry name" value="IAP"/>
</dbReference>
<feature type="compositionally biased region" description="Polar residues" evidence="8">
    <location>
        <begin position="79"/>
        <end position="89"/>
    </location>
</feature>
<dbReference type="Pfam" id="PF13920">
    <property type="entry name" value="zf-C3HC4_3"/>
    <property type="match status" value="1"/>
</dbReference>
<evidence type="ECO:0000313" key="11">
    <source>
        <dbReference type="Proteomes" id="UP000596742"/>
    </source>
</evidence>
<evidence type="ECO:0000259" key="9">
    <source>
        <dbReference type="PROSITE" id="PS50089"/>
    </source>
</evidence>
<accession>A0A8B6E3U6</accession>
<keyword evidence="10" id="KW-0808">Transferase</keyword>
<dbReference type="Pfam" id="PF07967">
    <property type="entry name" value="zf-C3HC"/>
    <property type="match status" value="1"/>
</dbReference>
<comment type="caution">
    <text evidence="10">The sequence shown here is derived from an EMBL/GenBank/DDBJ whole genome shotgun (WGS) entry which is preliminary data.</text>
</comment>
<keyword evidence="10" id="KW-0012">Acyltransferase</keyword>
<feature type="compositionally biased region" description="Polar residues" evidence="8">
    <location>
        <begin position="399"/>
        <end position="412"/>
    </location>
</feature>
<keyword evidence="11" id="KW-1185">Reference proteome</keyword>
<dbReference type="PROSITE" id="PS50143">
    <property type="entry name" value="BIR_REPEAT_2"/>
    <property type="match status" value="1"/>
</dbReference>
<dbReference type="GO" id="GO:0061630">
    <property type="term" value="F:ubiquitin protein ligase activity"/>
    <property type="evidence" value="ECO:0007669"/>
    <property type="project" value="UniProtKB-EC"/>
</dbReference>
<dbReference type="PANTHER" id="PTHR10044">
    <property type="entry name" value="INHIBITOR OF APOPTOSIS"/>
    <property type="match status" value="1"/>
</dbReference>
<dbReference type="InterPro" id="IPR013083">
    <property type="entry name" value="Znf_RING/FYVE/PHD"/>
</dbReference>
<feature type="region of interest" description="Disordered" evidence="8">
    <location>
        <begin position="384"/>
        <end position="412"/>
    </location>
</feature>
<keyword evidence="3" id="KW-0479">Metal-binding</keyword>
<protein>
    <submittedName>
        <fullName evidence="10">E3 ubiquitin-protein ligase MUL1</fullName>
        <ecNumber evidence="10">2.3.2.27</ecNumber>
    </submittedName>
</protein>
<dbReference type="SMART" id="SM00238">
    <property type="entry name" value="BIR"/>
    <property type="match status" value="1"/>
</dbReference>
<dbReference type="PROSITE" id="PS50089">
    <property type="entry name" value="ZF_RING_2"/>
    <property type="match status" value="1"/>
</dbReference>
<dbReference type="InterPro" id="IPR001370">
    <property type="entry name" value="BIR_rpt"/>
</dbReference>
<dbReference type="AlphaFoldDB" id="A0A8B6E3U6"/>
<feature type="domain" description="RING-type" evidence="9">
    <location>
        <begin position="476"/>
        <end position="511"/>
    </location>
</feature>
<organism evidence="10 11">
    <name type="scientific">Mytilus galloprovincialis</name>
    <name type="common">Mediterranean mussel</name>
    <dbReference type="NCBI Taxonomy" id="29158"/>
    <lineage>
        <taxon>Eukaryota</taxon>
        <taxon>Metazoa</taxon>
        <taxon>Spiralia</taxon>
        <taxon>Lophotrochozoa</taxon>
        <taxon>Mollusca</taxon>
        <taxon>Bivalvia</taxon>
        <taxon>Autobranchia</taxon>
        <taxon>Pteriomorphia</taxon>
        <taxon>Mytilida</taxon>
        <taxon>Mytiloidea</taxon>
        <taxon>Mytilidae</taxon>
        <taxon>Mytilinae</taxon>
        <taxon>Mytilus</taxon>
    </lineage>
</organism>
<evidence type="ECO:0000256" key="3">
    <source>
        <dbReference type="ARBA" id="ARBA00022723"/>
    </source>
</evidence>
<feature type="region of interest" description="Disordered" evidence="8">
    <location>
        <begin position="79"/>
        <end position="158"/>
    </location>
</feature>
<evidence type="ECO:0000313" key="10">
    <source>
        <dbReference type="EMBL" id="VDI27755.1"/>
    </source>
</evidence>
<dbReference type="InterPro" id="IPR001841">
    <property type="entry name" value="Znf_RING"/>
</dbReference>
<reference evidence="10" key="1">
    <citation type="submission" date="2018-11" db="EMBL/GenBank/DDBJ databases">
        <authorList>
            <person name="Alioto T."/>
            <person name="Alioto T."/>
        </authorList>
    </citation>
    <scope>NUCLEOTIDE SEQUENCE</scope>
</reference>
<dbReference type="InterPro" id="IPR012935">
    <property type="entry name" value="NuBaID_N"/>
</dbReference>
<evidence type="ECO:0000256" key="5">
    <source>
        <dbReference type="ARBA" id="ARBA00022833"/>
    </source>
</evidence>
<evidence type="ECO:0000256" key="2">
    <source>
        <dbReference type="ARBA" id="ARBA00006672"/>
    </source>
</evidence>
<evidence type="ECO:0000256" key="6">
    <source>
        <dbReference type="ARBA" id="ARBA00023242"/>
    </source>
</evidence>
<dbReference type="EC" id="2.3.2.27" evidence="10"/>
<sequence>MDRTSYIQRLGSFKQCKDDTFDAIELADEGFSYKERTEKITCDSCGVQWSKKAIHANNCSFHIQHHHHAKIARVVPEQMTANHSHSPSPVNKPAVKKKDVKPSTSGPLLTQNKPVVKKKDVQQPSTSGPLLTQNKPAVKKKDVQQPSTSGPLLTPNKHPTFNHVVRRIQTFTDAVWSPAFMRRKSRTQWLTEDSAAAYKRYADAGFFAVDKYHNASDPVICYVCGVNVRGFSDDDDPWKEHASWAPHCTLLRANKDAKFIAEIQESKKRHNERRAALAVKERQELELVIGISKREEEERIAEAERLTVQNNIAARAERDRLERDRRDRLARAERDRSNRLAKAERDKTRAERDRARAERDRASKTERDEIAAAERQRIWQIAIEEDIRSRNAPPPNATPQPSTSNAAQVSVRKTPQSVNDYVYSMFENSYNITEIKTFHAEFVNEKKVEPNGEQLIDFICNKKKALYSSNPDDNICVVCMSEPFNHVFIPCGHLCCCQTCSDRLKDCPRCRGRISKKLKVYF</sequence>
<keyword evidence="5" id="KW-0862">Zinc</keyword>
<comment type="subcellular location">
    <subcellularLocation>
        <location evidence="1">Nucleus</location>
    </subcellularLocation>
</comment>
<dbReference type="EMBL" id="UYJE01004402">
    <property type="protein sequence ID" value="VDI27755.1"/>
    <property type="molecule type" value="Genomic_DNA"/>
</dbReference>
<comment type="similarity">
    <text evidence="2">Belongs to the IAP family.</text>
</comment>
<gene>
    <name evidence="10" type="ORF">MGAL_10B040493</name>
</gene>
<feature type="region of interest" description="Disordered" evidence="8">
    <location>
        <begin position="331"/>
        <end position="370"/>
    </location>
</feature>
<feature type="compositionally biased region" description="Polar residues" evidence="8">
    <location>
        <begin position="125"/>
        <end position="135"/>
    </location>
</feature>
<feature type="compositionally biased region" description="Polar residues" evidence="8">
    <location>
        <begin position="102"/>
        <end position="112"/>
    </location>
</feature>
<dbReference type="PANTHER" id="PTHR10044:SF139">
    <property type="entry name" value="DEATH-ASSOCIATED INHIBITOR OF APOPTOSIS 2"/>
    <property type="match status" value="1"/>
</dbReference>
<dbReference type="GO" id="GO:0008270">
    <property type="term" value="F:zinc ion binding"/>
    <property type="evidence" value="ECO:0007669"/>
    <property type="project" value="UniProtKB-KW"/>
</dbReference>
<proteinExistence type="inferred from homology"/>
<evidence type="ECO:0000256" key="4">
    <source>
        <dbReference type="ARBA" id="ARBA00022771"/>
    </source>
</evidence>
<dbReference type="GO" id="GO:0005737">
    <property type="term" value="C:cytoplasm"/>
    <property type="evidence" value="ECO:0007669"/>
    <property type="project" value="TreeGrafter"/>
</dbReference>
<dbReference type="SUPFAM" id="SSF57924">
    <property type="entry name" value="Inhibitor of apoptosis (IAP) repeat"/>
    <property type="match status" value="2"/>
</dbReference>
<keyword evidence="4 7" id="KW-0863">Zinc-finger</keyword>
<evidence type="ECO:0000256" key="7">
    <source>
        <dbReference type="PROSITE-ProRule" id="PRU00175"/>
    </source>
</evidence>
<keyword evidence="6" id="KW-0539">Nucleus</keyword>
<dbReference type="Proteomes" id="UP000596742">
    <property type="component" value="Unassembled WGS sequence"/>
</dbReference>